<keyword evidence="6" id="KW-1185">Reference proteome</keyword>
<dbReference type="EMBL" id="AP022557">
    <property type="protein sequence ID" value="BBW97525.1"/>
    <property type="molecule type" value="Genomic_DNA"/>
</dbReference>
<dbReference type="Pfam" id="PF14411">
    <property type="entry name" value="LHH"/>
    <property type="match status" value="1"/>
</dbReference>
<feature type="domain" description="LHH" evidence="3">
    <location>
        <begin position="330"/>
        <end position="414"/>
    </location>
</feature>
<dbReference type="InterPro" id="IPR036689">
    <property type="entry name" value="ESAT-6-like_sf"/>
</dbReference>
<dbReference type="GO" id="GO:0005576">
    <property type="term" value="C:extracellular region"/>
    <property type="evidence" value="ECO:0007669"/>
    <property type="project" value="UniProtKB-SubCell"/>
</dbReference>
<evidence type="ECO:0000256" key="2">
    <source>
        <dbReference type="ARBA" id="ARBA00022525"/>
    </source>
</evidence>
<evidence type="ECO:0000313" key="5">
    <source>
        <dbReference type="EMBL" id="BBW97525.1"/>
    </source>
</evidence>
<dbReference type="InterPro" id="IPR027797">
    <property type="entry name" value="PT-TG_dom"/>
</dbReference>
<reference evidence="6" key="1">
    <citation type="journal article" date="2020" name="Microbiol. Resour. Announc.">
        <title>Complete Genome Sequence of Geobacillus sp. Strain E55-1, Isolated from Mine Geyser in Japan.</title>
        <authorList>
            <person name="Miyazaki K."/>
            <person name="Hase E."/>
            <person name="Tokito N."/>
        </authorList>
    </citation>
    <scope>NUCLEOTIDE SEQUENCE [LARGE SCALE GENOMIC DNA]</scope>
    <source>
        <strain evidence="6">E55-1</strain>
    </source>
</reference>
<dbReference type="Gene3D" id="1.10.287.1060">
    <property type="entry name" value="ESAT-6-like"/>
    <property type="match status" value="1"/>
</dbReference>
<evidence type="ECO:0000256" key="1">
    <source>
        <dbReference type="ARBA" id="ARBA00004613"/>
    </source>
</evidence>
<dbReference type="InterPro" id="IPR026834">
    <property type="entry name" value="LHH"/>
</dbReference>
<protein>
    <recommendedName>
        <fullName evidence="7">Pre-toxin TG domain-containing protein</fullName>
    </recommendedName>
</protein>
<organism evidence="5 6">
    <name type="scientific">Geobacillus subterraneus</name>
    <dbReference type="NCBI Taxonomy" id="129338"/>
    <lineage>
        <taxon>Bacteria</taxon>
        <taxon>Bacillati</taxon>
        <taxon>Bacillota</taxon>
        <taxon>Bacilli</taxon>
        <taxon>Bacillales</taxon>
        <taxon>Anoxybacillaceae</taxon>
        <taxon>Geobacillus</taxon>
    </lineage>
</organism>
<evidence type="ECO:0008006" key="7">
    <source>
        <dbReference type="Google" id="ProtNLM"/>
    </source>
</evidence>
<gene>
    <name evidence="5" type="ORF">GsuE55_23580</name>
</gene>
<sequence length="415" mass="46303">MIRLKPDELEAVAKHIPDAKDACERARTTLSRELSSLAMDLPGVSTPAIEALWDELVHWLKRYEDKLNEAEELLYRAAAAMRQADQTLADNMKEFGLELLGWYDVQRVFGEYDPITGERLSIGDRLLAGGMLLLSVVPPAKGAGIAGKAAIKGAKALDTASTLSKVKHVVHGDKIKGFFQTIYHQVVKAPLTETARLFKKQWDEFVESIASVSWQPAYAGVGPASRVWMSGSKNEVKDATFHMIKRVEGEAIGKGIISSTTKRKVTTRLKATKLSSEKIQLDWLPDKYSVVEVKGTVKVAGKEVDVSRRVYQIEIDKNYVPKDPAAAGLTNKELMAKGKSPYVVKEGKESKVELHHLIQKEPGGMVEIAESIHDKFSRELHGLVEDGNSFRNDPLLEKQYNNFRSNYWKMRANED</sequence>
<keyword evidence="2" id="KW-0964">Secreted</keyword>
<dbReference type="AlphaFoldDB" id="A0A679FSD0"/>
<evidence type="ECO:0000259" key="3">
    <source>
        <dbReference type="Pfam" id="PF14411"/>
    </source>
</evidence>
<dbReference type="SUPFAM" id="SSF140453">
    <property type="entry name" value="EsxAB dimer-like"/>
    <property type="match status" value="1"/>
</dbReference>
<accession>A0A679FSD0</accession>
<evidence type="ECO:0000259" key="4">
    <source>
        <dbReference type="Pfam" id="PF14449"/>
    </source>
</evidence>
<name>A0A679FSD0_9BACL</name>
<dbReference type="RefSeq" id="WP_033843101.1">
    <property type="nucleotide sequence ID" value="NZ_AP022557.1"/>
</dbReference>
<dbReference type="Proteomes" id="UP000501421">
    <property type="component" value="Chromosome"/>
</dbReference>
<feature type="domain" description="Pre-toxin TG" evidence="4">
    <location>
        <begin position="89"/>
        <end position="155"/>
    </location>
</feature>
<dbReference type="Pfam" id="PF14449">
    <property type="entry name" value="PT-TG"/>
    <property type="match status" value="1"/>
</dbReference>
<comment type="subcellular location">
    <subcellularLocation>
        <location evidence="1">Secreted</location>
    </subcellularLocation>
</comment>
<evidence type="ECO:0000313" key="6">
    <source>
        <dbReference type="Proteomes" id="UP000501421"/>
    </source>
</evidence>
<proteinExistence type="predicted"/>